<dbReference type="Proteomes" id="UP001152531">
    <property type="component" value="Unassembled WGS sequence"/>
</dbReference>
<comment type="caution">
    <text evidence="1">The sequence shown here is derived from an EMBL/GenBank/DDBJ whole genome shotgun (WGS) entry which is preliminary data.</text>
</comment>
<reference evidence="1" key="1">
    <citation type="submission" date="2022-06" db="EMBL/GenBank/DDBJ databases">
        <authorList>
            <person name="Legras J.-L."/>
            <person name="Devillers H."/>
            <person name="Grondin C."/>
        </authorList>
    </citation>
    <scope>NUCLEOTIDE SEQUENCE</scope>
    <source>
        <strain evidence="1">CLIB 1444</strain>
    </source>
</reference>
<evidence type="ECO:0000313" key="1">
    <source>
        <dbReference type="EMBL" id="CAH6720572.1"/>
    </source>
</evidence>
<dbReference type="EMBL" id="CALSDN010000004">
    <property type="protein sequence ID" value="CAH6720572.1"/>
    <property type="molecule type" value="Genomic_DNA"/>
</dbReference>
<keyword evidence="2" id="KW-1185">Reference proteome</keyword>
<proteinExistence type="predicted"/>
<accession>A0ACA9Y6C8</accession>
<gene>
    <name evidence="1" type="ORF">CLIB1444_04S03114</name>
</gene>
<name>A0ACA9Y6C8_9ASCO</name>
<organism evidence="1 2">
    <name type="scientific">[Candida] jaroonii</name>
    <dbReference type="NCBI Taxonomy" id="467808"/>
    <lineage>
        <taxon>Eukaryota</taxon>
        <taxon>Fungi</taxon>
        <taxon>Dikarya</taxon>
        <taxon>Ascomycota</taxon>
        <taxon>Saccharomycotina</taxon>
        <taxon>Pichiomycetes</taxon>
        <taxon>Debaryomycetaceae</taxon>
        <taxon>Yamadazyma</taxon>
    </lineage>
</organism>
<evidence type="ECO:0000313" key="2">
    <source>
        <dbReference type="Proteomes" id="UP001152531"/>
    </source>
</evidence>
<sequence length="592" mass="64132">MDSVRVSKDQPQKYMEADAGDGTKREDHYLHGVKLIICIASLVLNMFLCGLDQTIVATILTDVTNQFESFDKVGWLTSGYLLPMTVLSANWGQLSILFGRKWVMIISIIIFESGSLMCALSPNMNTLIGGRVLGGIGASGIQSNIFIIISEVVDMNHRPVAFTALVAIMGIASIVGPLIGGAFTTNVSWRWCFYINLPIGGVAAILFFIVFNPPKPSRNFKEALKKIDYVGTFLLAGGLVVFFLGLTFGSNGQYHWGSAAVILCLVLGVLAIMGFILWNWKFSPNPLIPLEVAKVPQINASAAAMFGMFGSMMVMVLYLSIYFQNICQRDPLHSGLSLLSLVIPMIICSIFMGFLMKKTMLVKPYGLVGGALILVGGGIVSLLEVDSSDTKKIGLPIISGLANGIIMQAAISSSQLSAPKTPGAMIMTTSYTIFWRNLGGTLGGIVSGVVYNTSFHDKLSSGLKDLATSDPSLYDQFHKYTVDQLMSSTDYLNEMSSAGVAFLKHCMMKGITSVFYLNLGFAAICFLGSVFFTNKMIPSKDQIKTKQDRDVEDAEKASKDVDNADSDKDAEKVTSDKDESGKISSENPSDRV</sequence>
<protein>
    <submittedName>
        <fullName evidence="1">Azole resistance protein 1</fullName>
    </submittedName>
</protein>